<evidence type="ECO:0000259" key="8">
    <source>
        <dbReference type="PROSITE" id="PS51096"/>
    </source>
</evidence>
<dbReference type="RefSeq" id="WP_179205539.1">
    <property type="nucleotide sequence ID" value="NZ_NIBL01000001.1"/>
</dbReference>
<organism evidence="9 10">
    <name type="scientific">Enterococcus cecorum</name>
    <dbReference type="NCBI Taxonomy" id="44008"/>
    <lineage>
        <taxon>Bacteria</taxon>
        <taxon>Bacillati</taxon>
        <taxon>Bacillota</taxon>
        <taxon>Bacilli</taxon>
        <taxon>Lactobacillales</taxon>
        <taxon>Enterococcaceae</taxon>
        <taxon>Enterococcus</taxon>
    </lineage>
</organism>
<keyword evidence="2" id="KW-0813">Transport</keyword>
<keyword evidence="4" id="KW-0762">Sugar transport</keyword>
<evidence type="ECO:0000256" key="1">
    <source>
        <dbReference type="ARBA" id="ARBA00004496"/>
    </source>
</evidence>
<dbReference type="InterPro" id="IPR036662">
    <property type="entry name" value="PTS_EIIA_man-typ_sf"/>
</dbReference>
<dbReference type="EMBL" id="NIBL01000001">
    <property type="protein sequence ID" value="OUZ19280.1"/>
    <property type="molecule type" value="Genomic_DNA"/>
</dbReference>
<dbReference type="GO" id="GO:0009401">
    <property type="term" value="P:phosphoenolpyruvate-dependent sugar phosphotransferase system"/>
    <property type="evidence" value="ECO:0007669"/>
    <property type="project" value="UniProtKB-KW"/>
</dbReference>
<dbReference type="AlphaFoldDB" id="A0A200I4I9"/>
<evidence type="ECO:0000256" key="5">
    <source>
        <dbReference type="ARBA" id="ARBA00022679"/>
    </source>
</evidence>
<keyword evidence="7" id="KW-0418">Kinase</keyword>
<comment type="subcellular location">
    <subcellularLocation>
        <location evidence="1">Cytoplasm</location>
    </subcellularLocation>
</comment>
<evidence type="ECO:0000256" key="6">
    <source>
        <dbReference type="ARBA" id="ARBA00022683"/>
    </source>
</evidence>
<dbReference type="GO" id="GO:0016020">
    <property type="term" value="C:membrane"/>
    <property type="evidence" value="ECO:0007669"/>
    <property type="project" value="InterPro"/>
</dbReference>
<accession>A0A200I4I9</accession>
<dbReference type="SUPFAM" id="SSF53062">
    <property type="entry name" value="PTS system fructose IIA component-like"/>
    <property type="match status" value="1"/>
</dbReference>
<dbReference type="CDD" id="cd00006">
    <property type="entry name" value="PTS_IIA_man"/>
    <property type="match status" value="1"/>
</dbReference>
<evidence type="ECO:0000256" key="3">
    <source>
        <dbReference type="ARBA" id="ARBA00022490"/>
    </source>
</evidence>
<reference evidence="9 10" key="1">
    <citation type="submission" date="2017-05" db="EMBL/GenBank/DDBJ databases">
        <title>The Genome Sequence of Enterococcus faecium 2D5_DIV0622.</title>
        <authorList>
            <consortium name="The Broad Institute Genomics Platform"/>
            <consortium name="The Broad Institute Genomic Center for Infectious Diseases"/>
            <person name="Earl A."/>
            <person name="Manson A."/>
            <person name="Schwartman J."/>
            <person name="Gilmore M."/>
            <person name="Abouelleil A."/>
            <person name="Cao P."/>
            <person name="Chapman S."/>
            <person name="Cusick C."/>
            <person name="Shea T."/>
            <person name="Young S."/>
            <person name="Neafsey D."/>
            <person name="Nusbaum C."/>
            <person name="Birren B."/>
        </authorList>
    </citation>
    <scope>NUCLEOTIDE SEQUENCE [LARGE SCALE GENOMIC DNA]</scope>
    <source>
        <strain evidence="9 10">2D5_DIV0622</strain>
    </source>
</reference>
<dbReference type="Proteomes" id="UP000196503">
    <property type="component" value="Unassembled WGS sequence"/>
</dbReference>
<proteinExistence type="predicted"/>
<name>A0A200I4I9_9ENTE</name>
<dbReference type="Gene3D" id="3.40.50.510">
    <property type="entry name" value="Phosphotransferase system, mannose-type IIA component"/>
    <property type="match status" value="1"/>
</dbReference>
<feature type="domain" description="PTS EIIA type-4" evidence="8">
    <location>
        <begin position="1"/>
        <end position="124"/>
    </location>
</feature>
<comment type="caution">
    <text evidence="9">The sequence shown here is derived from an EMBL/GenBank/DDBJ whole genome shotgun (WGS) entry which is preliminary data.</text>
</comment>
<dbReference type="InterPro" id="IPR004701">
    <property type="entry name" value="PTS_EIIA_man-typ"/>
</dbReference>
<dbReference type="Pfam" id="PF03610">
    <property type="entry name" value="EIIA-man"/>
    <property type="match status" value="1"/>
</dbReference>
<evidence type="ECO:0000313" key="9">
    <source>
        <dbReference type="EMBL" id="OUZ19280.1"/>
    </source>
</evidence>
<dbReference type="InterPro" id="IPR051471">
    <property type="entry name" value="Bacterial_PTS_sugar_comp"/>
</dbReference>
<dbReference type="GO" id="GO:0016301">
    <property type="term" value="F:kinase activity"/>
    <property type="evidence" value="ECO:0007669"/>
    <property type="project" value="UniProtKB-KW"/>
</dbReference>
<dbReference type="PANTHER" id="PTHR33799:SF1">
    <property type="entry name" value="PTS SYSTEM MANNOSE-SPECIFIC EIIAB COMPONENT-RELATED"/>
    <property type="match status" value="1"/>
</dbReference>
<dbReference type="PANTHER" id="PTHR33799">
    <property type="entry name" value="PTS PERMEASE-RELATED-RELATED"/>
    <property type="match status" value="1"/>
</dbReference>
<evidence type="ECO:0000256" key="7">
    <source>
        <dbReference type="ARBA" id="ARBA00022777"/>
    </source>
</evidence>
<protein>
    <recommendedName>
        <fullName evidence="8">PTS EIIA type-4 domain-containing protein</fullName>
    </recommendedName>
</protein>
<evidence type="ECO:0000256" key="4">
    <source>
        <dbReference type="ARBA" id="ARBA00022597"/>
    </source>
</evidence>
<sequence>MRYLVISHGPMSKGTVESAEMILGTQENVNTLSVTIDSTIESMYSEISGLISNYPNEEWIILTDIIGGTPFNASYRYLEKYKNSIIVTGFNLPLLIELFMQPDLKLEHALDFIKTIQPNTMSLVDAAMVSKIDEEDFDL</sequence>
<evidence type="ECO:0000313" key="10">
    <source>
        <dbReference type="Proteomes" id="UP000196503"/>
    </source>
</evidence>
<gene>
    <name evidence="9" type="ORF">A5869_000929</name>
</gene>
<keyword evidence="6" id="KW-0598">Phosphotransferase system</keyword>
<dbReference type="GO" id="GO:0005737">
    <property type="term" value="C:cytoplasm"/>
    <property type="evidence" value="ECO:0007669"/>
    <property type="project" value="UniProtKB-SubCell"/>
</dbReference>
<dbReference type="PROSITE" id="PS51096">
    <property type="entry name" value="PTS_EIIA_TYPE_4"/>
    <property type="match status" value="1"/>
</dbReference>
<evidence type="ECO:0000256" key="2">
    <source>
        <dbReference type="ARBA" id="ARBA00022448"/>
    </source>
</evidence>
<keyword evidence="5" id="KW-0808">Transferase</keyword>
<keyword evidence="3" id="KW-0963">Cytoplasm</keyword>
<dbReference type="InterPro" id="IPR033887">
    <property type="entry name" value="PTS_IIA_man"/>
</dbReference>